<name>A0A7I8E118_9FIRM</name>
<evidence type="ECO:0000313" key="1">
    <source>
        <dbReference type="EMBL" id="BCL57470.1"/>
    </source>
</evidence>
<gene>
    <name evidence="1" type="ORF">Fi14EGH31_11820</name>
</gene>
<reference evidence="2" key="1">
    <citation type="submission" date="2020-09" db="EMBL/GenBank/DDBJ databases">
        <title>Complete genome sequencing of Faecalibacillus intestinalis strain 14EGH31.</title>
        <authorList>
            <person name="Sakamoto M."/>
            <person name="Murakami T."/>
            <person name="Mori H."/>
        </authorList>
    </citation>
    <scope>NUCLEOTIDE SEQUENCE [LARGE SCALE GENOMIC DNA]</scope>
    <source>
        <strain evidence="2">14EGH31</strain>
    </source>
</reference>
<evidence type="ECO:0008006" key="3">
    <source>
        <dbReference type="Google" id="ProtNLM"/>
    </source>
</evidence>
<protein>
    <recommendedName>
        <fullName evidence="3">IrrE N-terminal-like domain-containing protein</fullName>
    </recommendedName>
</protein>
<dbReference type="RefSeq" id="WP_118470851.1">
    <property type="nucleotide sequence ID" value="NZ_AP024085.1"/>
</dbReference>
<proteinExistence type="predicted"/>
<dbReference type="GeneID" id="70579616"/>
<evidence type="ECO:0000313" key="2">
    <source>
        <dbReference type="Proteomes" id="UP000593842"/>
    </source>
</evidence>
<accession>A0A7I8E118</accession>
<organism evidence="1 2">
    <name type="scientific">Faecalibacillus intestinalis</name>
    <dbReference type="NCBI Taxonomy" id="1982626"/>
    <lineage>
        <taxon>Bacteria</taxon>
        <taxon>Bacillati</taxon>
        <taxon>Bacillota</taxon>
        <taxon>Erysipelotrichia</taxon>
        <taxon>Erysipelotrichales</taxon>
        <taxon>Coprobacillaceae</taxon>
        <taxon>Faecalibacillus</taxon>
    </lineage>
</organism>
<dbReference type="EMBL" id="AP024085">
    <property type="protein sequence ID" value="BCL57470.1"/>
    <property type="molecule type" value="Genomic_DNA"/>
</dbReference>
<dbReference type="AlphaFoldDB" id="A0A7I8E118"/>
<dbReference type="KEGG" id="fit:Fi14EGH31_11820"/>
<dbReference type="Proteomes" id="UP000593842">
    <property type="component" value="Chromosome"/>
</dbReference>
<sequence>MNGILEFIKEVCEDLCISIPDSIVTDDKKFNQGTQLAALAYENEKSILYLRTKYEYGDVDMAFAIAHELRHKYQIDTHVFDFDNYKTSDKLSIREYNLQSEEVDANAYAYIVLLDFFKLKVDFKLLLKDDVVADTIMKRVDVIVENEYEYE</sequence>